<comment type="similarity">
    <text evidence="7">Belongs to the binding-protein-dependent transport system permease family.</text>
</comment>
<dbReference type="InterPro" id="IPR035906">
    <property type="entry name" value="MetI-like_sf"/>
</dbReference>
<name>A0A347T6Q3_LIMRT</name>
<evidence type="ECO:0000256" key="3">
    <source>
        <dbReference type="ARBA" id="ARBA00022475"/>
    </source>
</evidence>
<feature type="transmembrane region" description="Helical" evidence="7">
    <location>
        <begin position="98"/>
        <end position="121"/>
    </location>
</feature>
<keyword evidence="2 7" id="KW-0813">Transport</keyword>
<dbReference type="Pfam" id="PF19300">
    <property type="entry name" value="BPD_transp_1_N"/>
    <property type="match status" value="1"/>
</dbReference>
<dbReference type="SUPFAM" id="SSF161098">
    <property type="entry name" value="MetI-like"/>
    <property type="match status" value="1"/>
</dbReference>
<dbReference type="Gene3D" id="1.10.3720.10">
    <property type="entry name" value="MetI-like"/>
    <property type="match status" value="1"/>
</dbReference>
<dbReference type="RefSeq" id="WP_094502343.1">
    <property type="nucleotide sequence ID" value="NZ_CP029613.1"/>
</dbReference>
<dbReference type="Pfam" id="PF00528">
    <property type="entry name" value="BPD_transp_1"/>
    <property type="match status" value="1"/>
</dbReference>
<dbReference type="PANTHER" id="PTHR43163:SF6">
    <property type="entry name" value="DIPEPTIDE TRANSPORT SYSTEM PERMEASE PROTEIN DPPB-RELATED"/>
    <property type="match status" value="1"/>
</dbReference>
<evidence type="ECO:0000256" key="4">
    <source>
        <dbReference type="ARBA" id="ARBA00022692"/>
    </source>
</evidence>
<evidence type="ECO:0000256" key="2">
    <source>
        <dbReference type="ARBA" id="ARBA00022448"/>
    </source>
</evidence>
<dbReference type="GO" id="GO:0055085">
    <property type="term" value="P:transmembrane transport"/>
    <property type="evidence" value="ECO:0007669"/>
    <property type="project" value="InterPro"/>
</dbReference>
<dbReference type="GO" id="GO:0005886">
    <property type="term" value="C:plasma membrane"/>
    <property type="evidence" value="ECO:0007669"/>
    <property type="project" value="UniProtKB-SubCell"/>
</dbReference>
<feature type="transmembrane region" description="Helical" evidence="7">
    <location>
        <begin position="133"/>
        <end position="154"/>
    </location>
</feature>
<evidence type="ECO:0000256" key="7">
    <source>
        <dbReference type="RuleBase" id="RU363032"/>
    </source>
</evidence>
<sequence length="310" mass="34109">MKKYVLKRILMMVLTLFIVATLTFFLMKMIPGSPLGNVMRLSKAQQRAVERQYGLNLPVWEQYVRYMNGVIHGNFGMSYQYTSTSVASLIGRRIGPSILISFQALVLGVVLGIILGCLGALRKNTWVDTASSTLSVIGISFPSFILAILLQYYLGFQLGLFPVANWEGFASTILPTIALSAVPMAQVSRFVRTEMVEVLNSDYILLAKAKGLSETQLVFHHALKNSIIPALTLIGPLAVTLITGSMVVENIFSVPGIGELFVNSVLDNDYPVIMGLTMFYCVLLCGILLITDIVYGFVDPRILSNEKGEH</sequence>
<protein>
    <submittedName>
        <fullName evidence="8">ABC transporter permease subunit</fullName>
    </submittedName>
</protein>
<dbReference type="InterPro" id="IPR000515">
    <property type="entry name" value="MetI-like"/>
</dbReference>
<reference evidence="8 9" key="1">
    <citation type="submission" date="2019-11" db="EMBL/GenBank/DDBJ databases">
        <title>Draft genome sequence of 12 host-associated Lactobacillus reuteri rodent strains.</title>
        <authorList>
            <person name="Zhang S."/>
            <person name="Ozcam M."/>
            <person name="Van Pijkeren J.P."/>
        </authorList>
    </citation>
    <scope>NUCLEOTIDE SEQUENCE [LARGE SCALE GENOMIC DNA]</scope>
    <source>
        <strain evidence="8 9">Rat19</strain>
    </source>
</reference>
<proteinExistence type="inferred from homology"/>
<gene>
    <name evidence="8" type="ORF">GIX83_00650</name>
</gene>
<evidence type="ECO:0000313" key="8">
    <source>
        <dbReference type="EMBL" id="MRG68395.1"/>
    </source>
</evidence>
<comment type="subcellular location">
    <subcellularLocation>
        <location evidence="1 7">Cell membrane</location>
        <topology evidence="1 7">Multi-pass membrane protein</topology>
    </subcellularLocation>
</comment>
<evidence type="ECO:0000313" key="9">
    <source>
        <dbReference type="Proteomes" id="UP000430985"/>
    </source>
</evidence>
<dbReference type="PROSITE" id="PS50928">
    <property type="entry name" value="ABC_TM1"/>
    <property type="match status" value="1"/>
</dbReference>
<feature type="transmembrane region" description="Helical" evidence="7">
    <location>
        <begin position="272"/>
        <end position="298"/>
    </location>
</feature>
<keyword evidence="5 7" id="KW-1133">Transmembrane helix</keyword>
<dbReference type="CDD" id="cd06261">
    <property type="entry name" value="TM_PBP2"/>
    <property type="match status" value="1"/>
</dbReference>
<comment type="caution">
    <text evidence="8">The sequence shown here is derived from an EMBL/GenBank/DDBJ whole genome shotgun (WGS) entry which is preliminary data.</text>
</comment>
<keyword evidence="3" id="KW-1003">Cell membrane</keyword>
<keyword evidence="4 7" id="KW-0812">Transmembrane</keyword>
<accession>A0A347T6Q3</accession>
<evidence type="ECO:0000256" key="1">
    <source>
        <dbReference type="ARBA" id="ARBA00004651"/>
    </source>
</evidence>
<feature type="transmembrane region" description="Helical" evidence="7">
    <location>
        <begin position="166"/>
        <end position="185"/>
    </location>
</feature>
<evidence type="ECO:0000256" key="6">
    <source>
        <dbReference type="ARBA" id="ARBA00023136"/>
    </source>
</evidence>
<keyword evidence="6 7" id="KW-0472">Membrane</keyword>
<organism evidence="8 9">
    <name type="scientific">Limosilactobacillus reuteri</name>
    <name type="common">Lactobacillus reuteri</name>
    <dbReference type="NCBI Taxonomy" id="1598"/>
    <lineage>
        <taxon>Bacteria</taxon>
        <taxon>Bacillati</taxon>
        <taxon>Bacillota</taxon>
        <taxon>Bacilli</taxon>
        <taxon>Lactobacillales</taxon>
        <taxon>Lactobacillaceae</taxon>
        <taxon>Limosilactobacillus</taxon>
    </lineage>
</organism>
<dbReference type="InterPro" id="IPR045621">
    <property type="entry name" value="BPD_transp_1_N"/>
</dbReference>
<feature type="transmembrane region" description="Helical" evidence="7">
    <location>
        <begin position="230"/>
        <end position="252"/>
    </location>
</feature>
<evidence type="ECO:0000256" key="5">
    <source>
        <dbReference type="ARBA" id="ARBA00022989"/>
    </source>
</evidence>
<dbReference type="AlphaFoldDB" id="A0A347T6Q3"/>
<dbReference type="EMBL" id="WJNE01000001">
    <property type="protein sequence ID" value="MRG68395.1"/>
    <property type="molecule type" value="Genomic_DNA"/>
</dbReference>
<dbReference type="PANTHER" id="PTHR43163">
    <property type="entry name" value="DIPEPTIDE TRANSPORT SYSTEM PERMEASE PROTEIN DPPB-RELATED"/>
    <property type="match status" value="1"/>
</dbReference>
<dbReference type="Proteomes" id="UP000430985">
    <property type="component" value="Unassembled WGS sequence"/>
</dbReference>